<keyword evidence="6" id="KW-1015">Disulfide bond</keyword>
<dbReference type="RefSeq" id="XP_039126235.1">
    <property type="nucleotide sequence ID" value="XM_039270301.1"/>
</dbReference>
<accession>A0AB40BFW4</accession>
<dbReference type="GeneID" id="120262223"/>
<dbReference type="Proteomes" id="UP001515500">
    <property type="component" value="Chromosome 5"/>
</dbReference>
<keyword evidence="2" id="KW-1003">Cell membrane</keyword>
<dbReference type="GO" id="GO:0009506">
    <property type="term" value="C:plasmodesma"/>
    <property type="evidence" value="ECO:0007669"/>
    <property type="project" value="UniProtKB-ARBA"/>
</dbReference>
<keyword evidence="5" id="KW-0472">Membrane</keyword>
<dbReference type="SMART" id="SM00768">
    <property type="entry name" value="X8"/>
    <property type="match status" value="1"/>
</dbReference>
<feature type="signal peptide" evidence="9">
    <location>
        <begin position="1"/>
        <end position="25"/>
    </location>
</feature>
<evidence type="ECO:0000256" key="2">
    <source>
        <dbReference type="ARBA" id="ARBA00022475"/>
    </source>
</evidence>
<evidence type="ECO:0000256" key="3">
    <source>
        <dbReference type="ARBA" id="ARBA00022622"/>
    </source>
</evidence>
<dbReference type="GO" id="GO:0098552">
    <property type="term" value="C:side of membrane"/>
    <property type="evidence" value="ECO:0007669"/>
    <property type="project" value="UniProtKB-KW"/>
</dbReference>
<dbReference type="AlphaFoldDB" id="A0AB40BFW4"/>
<dbReference type="Pfam" id="PF07983">
    <property type="entry name" value="X8"/>
    <property type="match status" value="1"/>
</dbReference>
<feature type="domain" description="X8" evidence="10">
    <location>
        <begin position="27"/>
        <end position="112"/>
    </location>
</feature>
<keyword evidence="4 9" id="KW-0732">Signal</keyword>
<dbReference type="InterPro" id="IPR044788">
    <property type="entry name" value="X8_dom_prot"/>
</dbReference>
<proteinExistence type="predicted"/>
<evidence type="ECO:0000313" key="12">
    <source>
        <dbReference type="RefSeq" id="XP_039126235.1"/>
    </source>
</evidence>
<sequence>MGVGSPVVILKLVLTVIMVLGTAEAASWCVARSGASATALQSALDYACGAGAADCVPILPNGLCYLPNTLQSHASYAFNGYFQRSNQAPGSCDFSGTATTTISDPSYGSCTYPSSAGSAGGTTPPPPNTPNSPFTPSPPVTPSPGAFTPGFSPPNFNFSPPSFGSPDDTSKAPPCLSFFFFSGLLYQLLLVLF</sequence>
<dbReference type="PANTHER" id="PTHR31044">
    <property type="entry name" value="BETA-1,3 GLUCANASE"/>
    <property type="match status" value="1"/>
</dbReference>
<organism evidence="11 12">
    <name type="scientific">Dioscorea cayennensis subsp. rotundata</name>
    <name type="common">White Guinea yam</name>
    <name type="synonym">Dioscorea rotundata</name>
    <dbReference type="NCBI Taxonomy" id="55577"/>
    <lineage>
        <taxon>Eukaryota</taxon>
        <taxon>Viridiplantae</taxon>
        <taxon>Streptophyta</taxon>
        <taxon>Embryophyta</taxon>
        <taxon>Tracheophyta</taxon>
        <taxon>Spermatophyta</taxon>
        <taxon>Magnoliopsida</taxon>
        <taxon>Liliopsida</taxon>
        <taxon>Dioscoreales</taxon>
        <taxon>Dioscoreaceae</taxon>
        <taxon>Dioscorea</taxon>
    </lineage>
</organism>
<keyword evidence="7" id="KW-0325">Glycoprotein</keyword>
<dbReference type="PANTHER" id="PTHR31044:SF47">
    <property type="entry name" value="CARBOHYDRATE-BINDING X8 DOMAIN SUPERFAMILY PROTEIN"/>
    <property type="match status" value="1"/>
</dbReference>
<keyword evidence="3" id="KW-0449">Lipoprotein</keyword>
<keyword evidence="3" id="KW-0336">GPI-anchor</keyword>
<dbReference type="FunFam" id="1.20.58.1040:FF:000001">
    <property type="entry name" value="Glucan endo-1,3-beta-glucosidase 4"/>
    <property type="match status" value="1"/>
</dbReference>
<name>A0AB40BFW4_DIOCR</name>
<evidence type="ECO:0000259" key="10">
    <source>
        <dbReference type="SMART" id="SM00768"/>
    </source>
</evidence>
<dbReference type="GO" id="GO:0005886">
    <property type="term" value="C:plasma membrane"/>
    <property type="evidence" value="ECO:0007669"/>
    <property type="project" value="UniProtKB-SubCell"/>
</dbReference>
<dbReference type="InterPro" id="IPR012946">
    <property type="entry name" value="X8"/>
</dbReference>
<evidence type="ECO:0000313" key="11">
    <source>
        <dbReference type="Proteomes" id="UP001515500"/>
    </source>
</evidence>
<feature type="region of interest" description="Disordered" evidence="8">
    <location>
        <begin position="113"/>
        <end position="146"/>
    </location>
</feature>
<comment type="subcellular location">
    <subcellularLocation>
        <location evidence="1">Cell membrane</location>
        <topology evidence="1">Lipid-anchor</topology>
        <topology evidence="1">GPI-anchor</topology>
    </subcellularLocation>
</comment>
<evidence type="ECO:0000256" key="6">
    <source>
        <dbReference type="ARBA" id="ARBA00023157"/>
    </source>
</evidence>
<reference evidence="12" key="1">
    <citation type="submission" date="2025-08" db="UniProtKB">
        <authorList>
            <consortium name="RefSeq"/>
        </authorList>
    </citation>
    <scope>IDENTIFICATION</scope>
</reference>
<gene>
    <name evidence="12" type="primary">LOC120262223</name>
</gene>
<evidence type="ECO:0000256" key="1">
    <source>
        <dbReference type="ARBA" id="ARBA00004609"/>
    </source>
</evidence>
<evidence type="ECO:0000256" key="7">
    <source>
        <dbReference type="ARBA" id="ARBA00023180"/>
    </source>
</evidence>
<evidence type="ECO:0000256" key="9">
    <source>
        <dbReference type="SAM" id="SignalP"/>
    </source>
</evidence>
<feature type="chain" id="PRO_5044226479" evidence="9">
    <location>
        <begin position="26"/>
        <end position="193"/>
    </location>
</feature>
<evidence type="ECO:0000256" key="5">
    <source>
        <dbReference type="ARBA" id="ARBA00023136"/>
    </source>
</evidence>
<feature type="compositionally biased region" description="Pro residues" evidence="8">
    <location>
        <begin position="123"/>
        <end position="142"/>
    </location>
</feature>
<keyword evidence="11" id="KW-1185">Reference proteome</keyword>
<dbReference type="Gene3D" id="1.20.58.1040">
    <property type="match status" value="1"/>
</dbReference>
<evidence type="ECO:0000256" key="4">
    <source>
        <dbReference type="ARBA" id="ARBA00022729"/>
    </source>
</evidence>
<evidence type="ECO:0000256" key="8">
    <source>
        <dbReference type="SAM" id="MobiDB-lite"/>
    </source>
</evidence>
<protein>
    <submittedName>
        <fullName evidence="12">PLASMODESMATA CALLOSE-BINDING PROTEIN 3-like</fullName>
    </submittedName>
</protein>